<gene>
    <name evidence="2" type="ORF">BSTOLATCC_MIC55565</name>
</gene>
<dbReference type="Pfam" id="PF00612">
    <property type="entry name" value="IQ"/>
    <property type="match status" value="1"/>
</dbReference>
<sequence length="742" mass="86490">MDSMNEKNTLKSFGENKNMNASDIDISWTKQRADELLEKESQQLLDRHLKSLGLSIEPNKTLKPIGLIDSQFSKKDLVLSVNRLYKPKKYFKVQTQRNHYTRKKSKNGKIRLFSNAPSIENTPMSKPKRTQTSRKLLKIPTVDDFCPEDFLQTEQTARASISTDQSNLPTEPTLRTVNRTKTKSSMKEIDEKSRTATEIKSPTIISNRPQSLMANSIDLDTKDASELGDLFMIMSKRKIISPKENARERSSLKSLNEKIIEMMMQNPSELYRILSHTSKDPKNKELEQWTEGHESLFRSLLRKTHSFNSISKTKMFKEKANGLPSTGTALNMDWRFDKHSPWVNDLDCQDNKLSARKSISNIRTQILHEPTTQQKEEDLICDLQKITGCDSTDLYKLKKLNTKIQNLKEFEDAMKGFEQIYLWEKSQELFDTAKNILAQHILQENENEVKNLNRSRYSYLSAKVAFQRANKELRDKMLQRAEIRRQELRKKQKDILRNVIIAKNIVRRIYGHIIFRPKRVLINTSHPINTPLFIPDMIKLGFLPTFFEAKPNILNPENTFVVKDAPFHLAKKSLDNLSKWNKIKEENIDSTKNIKIQLDKYKAAIKIQAHIRGFLFRTRIQKLKKVVNSIKSKFRMYKDKYKFMQEIICYQKINGTQDIVHLVRKWRSTLVYQKALRDYLKANPSLATEHKAPERIRGGGRKATVLSKYLIPHSELSKNYSHRKTINSKASDNLSRMPSYTF</sequence>
<keyword evidence="1" id="KW-0175">Coiled coil</keyword>
<evidence type="ECO:0000256" key="1">
    <source>
        <dbReference type="SAM" id="Coils"/>
    </source>
</evidence>
<dbReference type="EMBL" id="CAJZBQ010000054">
    <property type="protein sequence ID" value="CAG9332110.1"/>
    <property type="molecule type" value="Genomic_DNA"/>
</dbReference>
<evidence type="ECO:0000313" key="2">
    <source>
        <dbReference type="EMBL" id="CAG9332110.1"/>
    </source>
</evidence>
<dbReference type="Proteomes" id="UP001162131">
    <property type="component" value="Unassembled WGS sequence"/>
</dbReference>
<dbReference type="AlphaFoldDB" id="A0AAU9KDU6"/>
<dbReference type="InterPro" id="IPR000048">
    <property type="entry name" value="IQ_motif_EF-hand-BS"/>
</dbReference>
<accession>A0AAU9KDU6</accession>
<organism evidence="2 3">
    <name type="scientific">Blepharisma stoltei</name>
    <dbReference type="NCBI Taxonomy" id="1481888"/>
    <lineage>
        <taxon>Eukaryota</taxon>
        <taxon>Sar</taxon>
        <taxon>Alveolata</taxon>
        <taxon>Ciliophora</taxon>
        <taxon>Postciliodesmatophora</taxon>
        <taxon>Heterotrichea</taxon>
        <taxon>Heterotrichida</taxon>
        <taxon>Blepharismidae</taxon>
        <taxon>Blepharisma</taxon>
    </lineage>
</organism>
<evidence type="ECO:0000313" key="3">
    <source>
        <dbReference type="Proteomes" id="UP001162131"/>
    </source>
</evidence>
<name>A0AAU9KDU6_9CILI</name>
<reference evidence="2" key="1">
    <citation type="submission" date="2021-09" db="EMBL/GenBank/DDBJ databases">
        <authorList>
            <consortium name="AG Swart"/>
            <person name="Singh M."/>
            <person name="Singh A."/>
            <person name="Seah K."/>
            <person name="Emmerich C."/>
        </authorList>
    </citation>
    <scope>NUCLEOTIDE SEQUENCE</scope>
    <source>
        <strain evidence="2">ATCC30299</strain>
    </source>
</reference>
<proteinExistence type="predicted"/>
<keyword evidence="3" id="KW-1185">Reference proteome</keyword>
<protein>
    <submittedName>
        <fullName evidence="2">Uncharacterized protein</fullName>
    </submittedName>
</protein>
<feature type="coiled-coil region" evidence="1">
    <location>
        <begin position="466"/>
        <end position="498"/>
    </location>
</feature>
<dbReference type="PROSITE" id="PS50096">
    <property type="entry name" value="IQ"/>
    <property type="match status" value="1"/>
</dbReference>
<comment type="caution">
    <text evidence="2">The sequence shown here is derived from an EMBL/GenBank/DDBJ whole genome shotgun (WGS) entry which is preliminary data.</text>
</comment>
<dbReference type="Gene3D" id="1.20.5.190">
    <property type="match status" value="1"/>
</dbReference>